<feature type="region of interest" description="Disordered" evidence="5">
    <location>
        <begin position="892"/>
        <end position="919"/>
    </location>
</feature>
<keyword evidence="2" id="KW-0963">Cytoplasm</keyword>
<dbReference type="Pfam" id="PF15309">
    <property type="entry name" value="ALMS_motif"/>
    <property type="match status" value="1"/>
</dbReference>
<evidence type="ECO:0000256" key="5">
    <source>
        <dbReference type="SAM" id="MobiDB-lite"/>
    </source>
</evidence>
<feature type="compositionally biased region" description="Low complexity" evidence="5">
    <location>
        <begin position="1193"/>
        <end position="1205"/>
    </location>
</feature>
<dbReference type="PANTHER" id="PTHR21553">
    <property type="entry name" value="ALMS1-RELATED"/>
    <property type="match status" value="1"/>
</dbReference>
<feature type="compositionally biased region" description="Basic and acidic residues" evidence="5">
    <location>
        <begin position="216"/>
        <end position="231"/>
    </location>
</feature>
<sequence length="1895" mass="209721">MKRKVAKMGRLRLSPNEEAQLIKEEHERRRKLRLQQVREQERYIALQIRKEVQNRRDRELQNLEEELREEWQRQQKERLQTLEKQYQDCLRAVGEGHRSAKENEPDLEALAQKAEEQHERAAERHREALRELKSRRQRQQEEQTRHIQARRKALLVEKERAAKVASLPPPPPEPFEKIDAKRLPPVKMTDVDNFSVSHFIMPETAVEREEDMDQQPDARRAAEEEARRLAELGEEEERERREQLAKARLRGNHALRKEHLNQDRERLLQELARMQQADLLRRRRAVAQMPPQSFQSFYGKREIREDRQRELEFAFEDMYSGERRMKGDLVLQLVPEPLPAVSADAHDDDLDVTLEPEVTPAAEQDAVDRRSPLPPAQMRDEPAEGAPPHALRKLLNKIRTQKSQWCRRADGEKAADSMTIESGSIASEDRVGRPPPVPTNLDHLQPSQGQETTEETIVAGTLLPTEEQVLKITAAEAERRKREEELEQQKREQIELLERLEEQRRTLELHLQQAQQEKEILQTAVEVNVQQEVPEREQEAPGSSSFAVRPEMSTEPLSSAEEGAEEHLTKVRQYQQRLLDQSRHHKQSLEEARRRLAEYQHTLKMRYPRAPLTTGLNPAGFQNVPPLQAGLPLAPASGLLHGPCVSTEPSSAARQSPPSTLAPQQGLAEALRPAGSVSVPCPPLHPQSGDIHTATETPSSTPTREPSRVRRLPPFRLRRSIATGCTRIPGPEGPQLGACTRRAPWPARQAFPHSPDPSPGLDAGPLPCAAEMEAQRQELQEAQQRVEAQRKAFLDQQRAQEERLLLQQDQLREQMRRQREALDAFLSEAQAEESPQPDSAEALEVSRAERLSLVSTLLRAIEESNGSLAPPQSTELPSHSLQNQADVLGHMSLSSDAVSQADPPSKVPAPTRAPKPPLARPRLGILEILEQHELSAIQEVETPIDASLVTVGDDSVEASCPWPEAAEEPDGPSRVDRAESRASRGSRGGQSSGSDPGSGSGVGTGRSSRLSWRDRLQQDMESSSEQGAMRAAGSLPHLSSDNTQDVLTFPGPPITSVTADEEGRVSPFCSESRYTDQTPECLSSFTISTGSFSTNEPDLSSAAINASTLSAEATGRGGVSTPTLRRSSSSSSSNGAVSARLSPASESVLDNSNIQRIIDKYTRELNVSLASVGKRSGGPCSAETSPATPRVVSDSGESSSSPSLSRATVEGPSLAFGHDISSVHSYQETTQTFHGSSSGLYLQDPHGGLGGRGFMETLEDLSKSSFDGTQNSSCRFLPLEPRPDFDSSTSTSSSSRRSERQIQIRGAEEWDVAGRRTGQLLGQSTPQYHTEGRDSNMSRLIGHLPDQTTSHWLKERSDFTTRQAIGPPSDDPTEQLLGEVTSEWGEVSSGQSSQRLGGAQSSSGVEYGGPAHPFQFPNTAPVPGRFLLHPSTSLPMCDTQEATPTFTQLLSQRTGQDMSLDSSKLQDMGTFQQTSAVDSQELEDPSDGDRTLVDPSSDSFHPLLAEVTQNEAAELSVTFHPPVQDPDSPCGSDVTLHAELPSTDLSGGVTDPNSTLEPPPSPEHLRAEAQDLSLCPLPSPLGSLCQLAESLCGSQTSVSMESLSREDGHLAGHHLSTLAIPEVPSLALPPERACSDEGAEAVALASGKRAAKATDGKAGSGSTPSQPVWERLLEVSSGEGILEEPELSLMELTKSTMQELSLAEEEEEVEKEAQSEAREAFGEQLCKAVSLLEDGGGSKLESVPSHAVMQLEFQWRAGDLQQALLQKRQDFIQRSARRLEELRTRQEEKRKSPHVSRPKVAPQSQRSRSRSHPQPQAGGGELKKVGEVRVCAPEHRKMEEAQMYQRTERLYNQLEEVKQRKEMRLRQESYAKNREKAKEFQKKTLQKLRAKQAQR</sequence>
<feature type="compositionally biased region" description="Polar residues" evidence="5">
    <location>
        <begin position="1388"/>
        <end position="1404"/>
    </location>
</feature>
<feature type="compositionally biased region" description="Pro residues" evidence="5">
    <location>
        <begin position="905"/>
        <end position="919"/>
    </location>
</feature>
<gene>
    <name evidence="7" type="ORF">AGOR_G00129250</name>
</gene>
<reference evidence="7" key="1">
    <citation type="submission" date="2021-01" db="EMBL/GenBank/DDBJ databases">
        <authorList>
            <person name="Zahm M."/>
            <person name="Roques C."/>
            <person name="Cabau C."/>
            <person name="Klopp C."/>
            <person name="Donnadieu C."/>
            <person name="Jouanno E."/>
            <person name="Lampietro C."/>
            <person name="Louis A."/>
            <person name="Herpin A."/>
            <person name="Echchiki A."/>
            <person name="Berthelot C."/>
            <person name="Parey E."/>
            <person name="Roest-Crollius H."/>
            <person name="Braasch I."/>
            <person name="Postlethwait J."/>
            <person name="Bobe J."/>
            <person name="Montfort J."/>
            <person name="Bouchez O."/>
            <person name="Begum T."/>
            <person name="Mejri S."/>
            <person name="Adams A."/>
            <person name="Chen W.-J."/>
            <person name="Guiguen Y."/>
        </authorList>
    </citation>
    <scope>NUCLEOTIDE SEQUENCE</scope>
    <source>
        <tissue evidence="7">Blood</tissue>
    </source>
</reference>
<feature type="coiled-coil region" evidence="4">
    <location>
        <begin position="467"/>
        <end position="531"/>
    </location>
</feature>
<feature type="region of interest" description="Disordered" evidence="5">
    <location>
        <begin position="1112"/>
        <end position="1145"/>
    </location>
</feature>
<evidence type="ECO:0000313" key="7">
    <source>
        <dbReference type="EMBL" id="KAI1893981.1"/>
    </source>
</evidence>
<evidence type="ECO:0000256" key="1">
    <source>
        <dbReference type="ARBA" id="ARBA00004300"/>
    </source>
</evidence>
<feature type="region of interest" description="Disordered" evidence="5">
    <location>
        <begin position="955"/>
        <end position="1065"/>
    </location>
</feature>
<accession>A0A8T3DB54</accession>
<feature type="region of interest" description="Disordered" evidence="5">
    <location>
        <begin position="1263"/>
        <end position="1334"/>
    </location>
</feature>
<dbReference type="GO" id="GO:0005829">
    <property type="term" value="C:cytosol"/>
    <property type="evidence" value="ECO:0007669"/>
    <property type="project" value="TreeGrafter"/>
</dbReference>
<keyword evidence="3" id="KW-0206">Cytoskeleton</keyword>
<feature type="region of interest" description="Disordered" evidence="5">
    <location>
        <begin position="405"/>
        <end position="435"/>
    </location>
</feature>
<feature type="region of interest" description="Disordered" evidence="5">
    <location>
        <begin position="747"/>
        <end position="766"/>
    </location>
</feature>
<protein>
    <recommendedName>
        <fullName evidence="6">ALMS motif domain-containing protein</fullName>
    </recommendedName>
</protein>
<proteinExistence type="predicted"/>
<comment type="caution">
    <text evidence="7">The sequence shown here is derived from an EMBL/GenBank/DDBJ whole genome shotgun (WGS) entry which is preliminary data.</text>
</comment>
<feature type="compositionally biased region" description="Basic and acidic residues" evidence="5">
    <location>
        <begin position="1861"/>
        <end position="1882"/>
    </location>
</feature>
<feature type="compositionally biased region" description="Low complexity" evidence="5">
    <location>
        <begin position="695"/>
        <end position="704"/>
    </location>
</feature>
<name>A0A8T3DB54_9TELE</name>
<evidence type="ECO:0000313" key="8">
    <source>
        <dbReference type="Proteomes" id="UP000829720"/>
    </source>
</evidence>
<feature type="coiled-coil region" evidence="4">
    <location>
        <begin position="49"/>
        <end position="149"/>
    </location>
</feature>
<feature type="region of interest" description="Disordered" evidence="5">
    <location>
        <begin position="532"/>
        <end position="566"/>
    </location>
</feature>
<feature type="region of interest" description="Disordered" evidence="5">
    <location>
        <begin position="1172"/>
        <end position="1209"/>
    </location>
</feature>
<feature type="region of interest" description="Disordered" evidence="5">
    <location>
        <begin position="1472"/>
        <end position="1498"/>
    </location>
</feature>
<feature type="compositionally biased region" description="Basic residues" evidence="5">
    <location>
        <begin position="1884"/>
        <end position="1895"/>
    </location>
</feature>
<feature type="region of interest" description="Disordered" evidence="5">
    <location>
        <begin position="1782"/>
        <end position="1846"/>
    </location>
</feature>
<dbReference type="EMBL" id="JAERUA010000011">
    <property type="protein sequence ID" value="KAI1893981.1"/>
    <property type="molecule type" value="Genomic_DNA"/>
</dbReference>
<feature type="domain" description="ALMS motif" evidence="6">
    <location>
        <begin position="1760"/>
        <end position="1889"/>
    </location>
</feature>
<keyword evidence="8" id="KW-1185">Reference proteome</keyword>
<dbReference type="OrthoDB" id="6359887at2759"/>
<feature type="compositionally biased region" description="Polar residues" evidence="5">
    <location>
        <begin position="1263"/>
        <end position="1274"/>
    </location>
</feature>
<evidence type="ECO:0000256" key="4">
    <source>
        <dbReference type="SAM" id="Coils"/>
    </source>
</evidence>
<feature type="region of interest" description="Disordered" evidence="5">
    <location>
        <begin position="207"/>
        <end position="239"/>
    </location>
</feature>
<feature type="region of interest" description="Disordered" evidence="5">
    <location>
        <begin position="357"/>
        <end position="388"/>
    </location>
</feature>
<dbReference type="InterPro" id="IPR029299">
    <property type="entry name" value="ALMS_motif"/>
</dbReference>
<feature type="coiled-coil region" evidence="4">
    <location>
        <begin position="769"/>
        <end position="832"/>
    </location>
</feature>
<evidence type="ECO:0000256" key="3">
    <source>
        <dbReference type="ARBA" id="ARBA00023212"/>
    </source>
</evidence>
<evidence type="ECO:0000256" key="2">
    <source>
        <dbReference type="ARBA" id="ARBA00022490"/>
    </source>
</evidence>
<dbReference type="GO" id="GO:0005814">
    <property type="term" value="C:centriole"/>
    <property type="evidence" value="ECO:0007669"/>
    <property type="project" value="TreeGrafter"/>
</dbReference>
<feature type="compositionally biased region" description="Basic and acidic residues" evidence="5">
    <location>
        <begin position="971"/>
        <end position="982"/>
    </location>
</feature>
<feature type="compositionally biased region" description="Gly residues" evidence="5">
    <location>
        <begin position="986"/>
        <end position="1004"/>
    </location>
</feature>
<feature type="compositionally biased region" description="Basic and acidic residues" evidence="5">
    <location>
        <begin position="1821"/>
        <end position="1840"/>
    </location>
</feature>
<comment type="subcellular location">
    <subcellularLocation>
        <location evidence="1">Cytoplasm</location>
        <location evidence="1">Cytoskeleton</location>
        <location evidence="1">Microtubule organizing center</location>
        <location evidence="1">Centrosome</location>
    </subcellularLocation>
</comment>
<feature type="compositionally biased region" description="Low complexity" evidence="5">
    <location>
        <begin position="1802"/>
        <end position="1816"/>
    </location>
</feature>
<feature type="compositionally biased region" description="Polar residues" evidence="5">
    <location>
        <begin position="647"/>
        <end position="663"/>
    </location>
</feature>
<feature type="region of interest" description="Disordered" evidence="5">
    <location>
        <begin position="1861"/>
        <end position="1895"/>
    </location>
</feature>
<feature type="region of interest" description="Disordered" evidence="5">
    <location>
        <begin position="1384"/>
        <end position="1418"/>
    </location>
</feature>
<feature type="compositionally biased region" description="Basic and acidic residues" evidence="5">
    <location>
        <begin position="1296"/>
        <end position="1314"/>
    </location>
</feature>
<dbReference type="PANTHER" id="PTHR21553:SF26">
    <property type="entry name" value="ALMS MOTIF DOMAIN-CONTAINING PROTEIN"/>
    <property type="match status" value="1"/>
</dbReference>
<feature type="compositionally biased region" description="Polar residues" evidence="5">
    <location>
        <begin position="1037"/>
        <end position="1046"/>
    </location>
</feature>
<evidence type="ECO:0000259" key="6">
    <source>
        <dbReference type="Pfam" id="PF15309"/>
    </source>
</evidence>
<dbReference type="Proteomes" id="UP000829720">
    <property type="component" value="Unassembled WGS sequence"/>
</dbReference>
<dbReference type="GO" id="GO:0046599">
    <property type="term" value="P:regulation of centriole replication"/>
    <property type="evidence" value="ECO:0007669"/>
    <property type="project" value="TreeGrafter"/>
</dbReference>
<feature type="region of interest" description="Disordered" evidence="5">
    <location>
        <begin position="1519"/>
        <end position="1565"/>
    </location>
</feature>
<dbReference type="GO" id="GO:0005813">
    <property type="term" value="C:centrosome"/>
    <property type="evidence" value="ECO:0007669"/>
    <property type="project" value="UniProtKB-SubCell"/>
</dbReference>
<organism evidence="7 8">
    <name type="scientific">Albula goreensis</name>
    <dbReference type="NCBI Taxonomy" id="1534307"/>
    <lineage>
        <taxon>Eukaryota</taxon>
        <taxon>Metazoa</taxon>
        <taxon>Chordata</taxon>
        <taxon>Craniata</taxon>
        <taxon>Vertebrata</taxon>
        <taxon>Euteleostomi</taxon>
        <taxon>Actinopterygii</taxon>
        <taxon>Neopterygii</taxon>
        <taxon>Teleostei</taxon>
        <taxon>Albuliformes</taxon>
        <taxon>Albulidae</taxon>
        <taxon>Albula</taxon>
    </lineage>
</organism>
<keyword evidence="4" id="KW-0175">Coiled coil</keyword>
<feature type="region of interest" description="Disordered" evidence="5">
    <location>
        <begin position="642"/>
        <end position="708"/>
    </location>
</feature>